<dbReference type="Gene3D" id="4.10.60.10">
    <property type="entry name" value="Zinc finger, CCHC-type"/>
    <property type="match status" value="1"/>
</dbReference>
<proteinExistence type="predicted"/>
<dbReference type="InterPro" id="IPR036875">
    <property type="entry name" value="Znf_CCHC_sf"/>
</dbReference>
<keyword evidence="2 4" id="KW-0863">Zinc-finger</keyword>
<dbReference type="SUPFAM" id="SSF57756">
    <property type="entry name" value="Retrovirus zinc finger-like domains"/>
    <property type="match status" value="1"/>
</dbReference>
<feature type="region of interest" description="Disordered" evidence="5">
    <location>
        <begin position="134"/>
        <end position="173"/>
    </location>
</feature>
<dbReference type="SMART" id="SM00343">
    <property type="entry name" value="ZnF_C2HC"/>
    <property type="match status" value="3"/>
</dbReference>
<feature type="domain" description="CCHC-type" evidence="6">
    <location>
        <begin position="297"/>
        <end position="312"/>
    </location>
</feature>
<dbReference type="GeneID" id="140009554"/>
<dbReference type="PANTHER" id="PTHR31973">
    <property type="entry name" value="POLYPROTEIN, PUTATIVE-RELATED"/>
    <property type="match status" value="1"/>
</dbReference>
<reference evidence="9" key="1">
    <citation type="submission" date="2025-08" db="UniProtKB">
        <authorList>
            <consortium name="RefSeq"/>
        </authorList>
    </citation>
    <scope>IDENTIFICATION</scope>
    <source>
        <tissue evidence="9">Leaves</tissue>
    </source>
</reference>
<evidence type="ECO:0000256" key="4">
    <source>
        <dbReference type="PROSITE-ProRule" id="PRU00047"/>
    </source>
</evidence>
<keyword evidence="3" id="KW-0862">Zinc</keyword>
<dbReference type="InterPro" id="IPR006564">
    <property type="entry name" value="Znf_PMZ"/>
</dbReference>
<dbReference type="Proteomes" id="UP001652660">
    <property type="component" value="Chromosome 6e"/>
</dbReference>
<evidence type="ECO:0000313" key="8">
    <source>
        <dbReference type="Proteomes" id="UP001652660"/>
    </source>
</evidence>
<dbReference type="Pfam" id="PF04434">
    <property type="entry name" value="SWIM"/>
    <property type="match status" value="1"/>
</dbReference>
<evidence type="ECO:0000256" key="1">
    <source>
        <dbReference type="ARBA" id="ARBA00022723"/>
    </source>
</evidence>
<organism evidence="8 9">
    <name type="scientific">Coffea arabica</name>
    <name type="common">Arabian coffee</name>
    <dbReference type="NCBI Taxonomy" id="13443"/>
    <lineage>
        <taxon>Eukaryota</taxon>
        <taxon>Viridiplantae</taxon>
        <taxon>Streptophyta</taxon>
        <taxon>Embryophyta</taxon>
        <taxon>Tracheophyta</taxon>
        <taxon>Spermatophyta</taxon>
        <taxon>Magnoliopsida</taxon>
        <taxon>eudicotyledons</taxon>
        <taxon>Gunneridae</taxon>
        <taxon>Pentapetalae</taxon>
        <taxon>asterids</taxon>
        <taxon>lamiids</taxon>
        <taxon>Gentianales</taxon>
        <taxon>Rubiaceae</taxon>
        <taxon>Ixoroideae</taxon>
        <taxon>Gardenieae complex</taxon>
        <taxon>Bertiereae - Coffeeae clade</taxon>
        <taxon>Coffeeae</taxon>
        <taxon>Coffea</taxon>
    </lineage>
</organism>
<feature type="compositionally biased region" description="Basic residues" evidence="5">
    <location>
        <begin position="338"/>
        <end position="347"/>
    </location>
</feature>
<accession>A0ABM4UWB7</accession>
<dbReference type="PROSITE" id="PS50966">
    <property type="entry name" value="ZF_SWIM"/>
    <property type="match status" value="1"/>
</dbReference>
<feature type="compositionally biased region" description="Basic residues" evidence="5">
    <location>
        <begin position="142"/>
        <end position="155"/>
    </location>
</feature>
<dbReference type="PROSITE" id="PS50158">
    <property type="entry name" value="ZF_CCHC"/>
    <property type="match status" value="2"/>
</dbReference>
<dbReference type="PANTHER" id="PTHR31973:SF187">
    <property type="entry name" value="MUTATOR TRANSPOSASE MUDRA PROTEIN"/>
    <property type="match status" value="1"/>
</dbReference>
<evidence type="ECO:0000259" key="7">
    <source>
        <dbReference type="PROSITE" id="PS50966"/>
    </source>
</evidence>
<dbReference type="InterPro" id="IPR007527">
    <property type="entry name" value="Znf_SWIM"/>
</dbReference>
<evidence type="ECO:0000313" key="9">
    <source>
        <dbReference type="RefSeq" id="XP_071911582.1"/>
    </source>
</evidence>
<name>A0ABM4UWB7_COFAR</name>
<keyword evidence="1" id="KW-0479">Metal-binding</keyword>
<feature type="domain" description="SWIM-type" evidence="7">
    <location>
        <begin position="65"/>
        <end position="97"/>
    </location>
</feature>
<evidence type="ECO:0000256" key="2">
    <source>
        <dbReference type="ARBA" id="ARBA00022771"/>
    </source>
</evidence>
<dbReference type="RefSeq" id="XP_071911582.1">
    <property type="nucleotide sequence ID" value="XM_072055481.1"/>
</dbReference>
<evidence type="ECO:0000256" key="5">
    <source>
        <dbReference type="SAM" id="MobiDB-lite"/>
    </source>
</evidence>
<feature type="domain" description="CCHC-type" evidence="6">
    <location>
        <begin position="180"/>
        <end position="194"/>
    </location>
</feature>
<evidence type="ECO:0000256" key="3">
    <source>
        <dbReference type="ARBA" id="ARBA00022833"/>
    </source>
</evidence>
<feature type="compositionally biased region" description="Polar residues" evidence="5">
    <location>
        <begin position="356"/>
        <end position="365"/>
    </location>
</feature>
<sequence>MLETLKIYLMDRMRIKREWMKKRTDVICPKIQKKLEKAKNEVASNIARHSDDKKFEVQHIYSGIYVVDVERRTCTCRKWELTGLPCCHAVCCIPLINTTPEDYVHSCYLREAYLAAYEPAIAPLPGPNAWRDSGKIPILPPKKLRLPGRPKKARRREPDESRKSNNGVTKLSRAGGTLNCSKCHEKGHTVRKCPLVIPAEHLVGHGIGRGPSLSSNKCSKCQRYGHNRRTYPTSHPEGHSDVVGADLDHSQAADEQPVADEQQPGEGCHVDIQAVVHEENVSSTHSAEVVEPKKKIKCYFCRKVGHNKKTCPTIQAQGWRLRKAKMDTYGPYVESIGKKRRAKQKAHRLLDEPDDASQSGITQLD</sequence>
<feature type="region of interest" description="Disordered" evidence="5">
    <location>
        <begin position="338"/>
        <end position="365"/>
    </location>
</feature>
<evidence type="ECO:0000259" key="6">
    <source>
        <dbReference type="PROSITE" id="PS50158"/>
    </source>
</evidence>
<protein>
    <submittedName>
        <fullName evidence="9">Uncharacterized protein isoform X2</fullName>
    </submittedName>
</protein>
<dbReference type="InterPro" id="IPR001878">
    <property type="entry name" value="Znf_CCHC"/>
</dbReference>
<gene>
    <name evidence="9" type="primary">LOC140009554</name>
</gene>
<keyword evidence="8" id="KW-1185">Reference proteome</keyword>
<dbReference type="SMART" id="SM00575">
    <property type="entry name" value="ZnF_PMZ"/>
    <property type="match status" value="1"/>
</dbReference>